<evidence type="ECO:0000313" key="3">
    <source>
        <dbReference type="Proteomes" id="UP000709295"/>
    </source>
</evidence>
<reference evidence="2" key="1">
    <citation type="submission" date="2021-01" db="EMBL/GenBank/DDBJ databases">
        <title>Phytophthora aleatoria, a newly-described species from Pinus radiata is distinct from Phytophthora cactorum isolates based on comparative genomics.</title>
        <authorList>
            <person name="Mcdougal R."/>
            <person name="Panda P."/>
            <person name="Williams N."/>
            <person name="Studholme D.J."/>
        </authorList>
    </citation>
    <scope>NUCLEOTIDE SEQUENCE</scope>
    <source>
        <strain evidence="2">NZFS 4037</strain>
    </source>
</reference>
<feature type="compositionally biased region" description="Low complexity" evidence="1">
    <location>
        <begin position="68"/>
        <end position="77"/>
    </location>
</feature>
<evidence type="ECO:0000256" key="1">
    <source>
        <dbReference type="SAM" id="MobiDB-lite"/>
    </source>
</evidence>
<sequence length="96" mass="10119">MGRGVRPVKGNWPFGGKGKSADVPTPVGAGCQEINTVLSRASTSAGEYTFGGLADTLPAVPGLRCRRSGGNSSSANGRIRRENNRKGRKISIWSQF</sequence>
<evidence type="ECO:0000313" key="2">
    <source>
        <dbReference type="EMBL" id="KAG6947694.1"/>
    </source>
</evidence>
<feature type="region of interest" description="Disordered" evidence="1">
    <location>
        <begin position="1"/>
        <end position="26"/>
    </location>
</feature>
<feature type="region of interest" description="Disordered" evidence="1">
    <location>
        <begin position="65"/>
        <end position="96"/>
    </location>
</feature>
<proteinExistence type="predicted"/>
<dbReference type="AlphaFoldDB" id="A0A8J5IHV2"/>
<dbReference type="Proteomes" id="UP000709295">
    <property type="component" value="Unassembled WGS sequence"/>
</dbReference>
<protein>
    <submittedName>
        <fullName evidence="2">Uncharacterized protein</fullName>
    </submittedName>
</protein>
<name>A0A8J5IHV2_9STRA</name>
<dbReference type="EMBL" id="JAENGY010001670">
    <property type="protein sequence ID" value="KAG6947694.1"/>
    <property type="molecule type" value="Genomic_DNA"/>
</dbReference>
<keyword evidence="3" id="KW-1185">Reference proteome</keyword>
<gene>
    <name evidence="2" type="ORF">JG688_00015425</name>
</gene>
<comment type="caution">
    <text evidence="2">The sequence shown here is derived from an EMBL/GenBank/DDBJ whole genome shotgun (WGS) entry which is preliminary data.</text>
</comment>
<organism evidence="2 3">
    <name type="scientific">Phytophthora aleatoria</name>
    <dbReference type="NCBI Taxonomy" id="2496075"/>
    <lineage>
        <taxon>Eukaryota</taxon>
        <taxon>Sar</taxon>
        <taxon>Stramenopiles</taxon>
        <taxon>Oomycota</taxon>
        <taxon>Peronosporomycetes</taxon>
        <taxon>Peronosporales</taxon>
        <taxon>Peronosporaceae</taxon>
        <taxon>Phytophthora</taxon>
    </lineage>
</organism>
<accession>A0A8J5IHV2</accession>